<dbReference type="InterPro" id="IPR014729">
    <property type="entry name" value="Rossmann-like_a/b/a_fold"/>
</dbReference>
<dbReference type="PANTHER" id="PTHR46268">
    <property type="entry name" value="STRESS RESPONSE PROTEIN NHAX"/>
    <property type="match status" value="1"/>
</dbReference>
<dbReference type="PATRIC" id="fig|1423769.4.peg.1171"/>
<comment type="caution">
    <text evidence="3">The sequence shown here is derived from an EMBL/GenBank/DDBJ whole genome shotgun (WGS) entry which is preliminary data.</text>
</comment>
<sequence length="152" mass="16466">MFDRILVPLDGSHNAYVALAKAEELAKLTDAEIVLLNVVDSDHYATYARDVNYYDVYHQLADVATGMLDHAAEMVKAKGLKVQTVVMEGNPKSTIAKDAPKDYGCDLIVIGKSGTNAIERFLTGSTTAYVVRESPVNVLVINDDQDVAVGGY</sequence>
<dbReference type="AlphaFoldDB" id="A0A0R1QQC8"/>
<dbReference type="Gene3D" id="3.40.50.620">
    <property type="entry name" value="HUPs"/>
    <property type="match status" value="1"/>
</dbReference>
<dbReference type="OrthoDB" id="9777884at2"/>
<evidence type="ECO:0000313" key="4">
    <source>
        <dbReference type="Proteomes" id="UP000051790"/>
    </source>
</evidence>
<gene>
    <name evidence="3" type="ORF">FD01_GL001081</name>
</gene>
<evidence type="ECO:0000313" key="3">
    <source>
        <dbReference type="EMBL" id="KRL44506.1"/>
    </source>
</evidence>
<dbReference type="Pfam" id="PF00582">
    <property type="entry name" value="Usp"/>
    <property type="match status" value="1"/>
</dbReference>
<accession>A0A0R1QQC8</accession>
<feature type="domain" description="UspA" evidence="2">
    <location>
        <begin position="1"/>
        <end position="141"/>
    </location>
</feature>
<name>A0A0R1QQC8_9LACO</name>
<dbReference type="EMBL" id="AZEU01000151">
    <property type="protein sequence ID" value="KRL44506.1"/>
    <property type="molecule type" value="Genomic_DNA"/>
</dbReference>
<reference evidence="3 4" key="1">
    <citation type="journal article" date="2015" name="Genome Announc.">
        <title>Expanding the biotechnology potential of lactobacilli through comparative genomics of 213 strains and associated genera.</title>
        <authorList>
            <person name="Sun Z."/>
            <person name="Harris H.M."/>
            <person name="McCann A."/>
            <person name="Guo C."/>
            <person name="Argimon S."/>
            <person name="Zhang W."/>
            <person name="Yang X."/>
            <person name="Jeffery I.B."/>
            <person name="Cooney J.C."/>
            <person name="Kagawa T.F."/>
            <person name="Liu W."/>
            <person name="Song Y."/>
            <person name="Salvetti E."/>
            <person name="Wrobel A."/>
            <person name="Rasinkangas P."/>
            <person name="Parkhill J."/>
            <person name="Rea M.C."/>
            <person name="O'Sullivan O."/>
            <person name="Ritari J."/>
            <person name="Douillard F.P."/>
            <person name="Paul Ross R."/>
            <person name="Yang R."/>
            <person name="Briner A.E."/>
            <person name="Felis G.E."/>
            <person name="de Vos W.M."/>
            <person name="Barrangou R."/>
            <person name="Klaenhammer T.R."/>
            <person name="Caufield P.W."/>
            <person name="Cui Y."/>
            <person name="Zhang H."/>
            <person name="O'Toole P.W."/>
        </authorList>
    </citation>
    <scope>NUCLEOTIDE SEQUENCE [LARGE SCALE GENOMIC DNA]</scope>
    <source>
        <strain evidence="3 4">DSM 13343</strain>
    </source>
</reference>
<protein>
    <recommendedName>
        <fullName evidence="2">UspA domain-containing protein</fullName>
    </recommendedName>
</protein>
<keyword evidence="4" id="KW-1185">Reference proteome</keyword>
<dbReference type="CDD" id="cd00293">
    <property type="entry name" value="USP-like"/>
    <property type="match status" value="1"/>
</dbReference>
<dbReference type="PRINTS" id="PR01438">
    <property type="entry name" value="UNVRSLSTRESS"/>
</dbReference>
<dbReference type="InterPro" id="IPR006016">
    <property type="entry name" value="UspA"/>
</dbReference>
<dbReference type="RefSeq" id="WP_056963761.1">
    <property type="nucleotide sequence ID" value="NZ_AZEU01000151.1"/>
</dbReference>
<dbReference type="Proteomes" id="UP000051790">
    <property type="component" value="Unassembled WGS sequence"/>
</dbReference>
<dbReference type="SUPFAM" id="SSF52402">
    <property type="entry name" value="Adenine nucleotide alpha hydrolases-like"/>
    <property type="match status" value="1"/>
</dbReference>
<evidence type="ECO:0000256" key="1">
    <source>
        <dbReference type="ARBA" id="ARBA00008791"/>
    </source>
</evidence>
<dbReference type="PANTHER" id="PTHR46268:SF6">
    <property type="entry name" value="UNIVERSAL STRESS PROTEIN UP12"/>
    <property type="match status" value="1"/>
</dbReference>
<dbReference type="InterPro" id="IPR006015">
    <property type="entry name" value="Universal_stress_UspA"/>
</dbReference>
<organism evidence="3 4">
    <name type="scientific">Lacticaseibacillus manihotivorans DSM 13343 = JCM 12514</name>
    <dbReference type="NCBI Taxonomy" id="1423769"/>
    <lineage>
        <taxon>Bacteria</taxon>
        <taxon>Bacillati</taxon>
        <taxon>Bacillota</taxon>
        <taxon>Bacilli</taxon>
        <taxon>Lactobacillales</taxon>
        <taxon>Lactobacillaceae</taxon>
        <taxon>Lacticaseibacillus</taxon>
    </lineage>
</organism>
<proteinExistence type="inferred from homology"/>
<evidence type="ECO:0000259" key="2">
    <source>
        <dbReference type="Pfam" id="PF00582"/>
    </source>
</evidence>
<comment type="similarity">
    <text evidence="1">Belongs to the universal stress protein A family.</text>
</comment>